<evidence type="ECO:0000259" key="4">
    <source>
        <dbReference type="PROSITE" id="PS01031"/>
    </source>
</evidence>
<dbReference type="AlphaFoldDB" id="A0A916R5Z5"/>
<keyword evidence="6" id="KW-1185">Reference proteome</keyword>
<dbReference type="PANTHER" id="PTHR47062">
    <property type="match status" value="1"/>
</dbReference>
<gene>
    <name evidence="5" type="ORF">GCM10011499_04650</name>
</gene>
<dbReference type="InterPro" id="IPR037913">
    <property type="entry name" value="ACD_IbpA/B"/>
</dbReference>
<reference evidence="5 6" key="1">
    <citation type="journal article" date="2014" name="Int. J. Syst. Evol. Microbiol.">
        <title>Complete genome sequence of Corynebacterium casei LMG S-19264T (=DSM 44701T), isolated from a smear-ripened cheese.</title>
        <authorList>
            <consortium name="US DOE Joint Genome Institute (JGI-PGF)"/>
            <person name="Walter F."/>
            <person name="Albersmeier A."/>
            <person name="Kalinowski J."/>
            <person name="Ruckert C."/>
        </authorList>
    </citation>
    <scope>NUCLEOTIDE SEQUENCE [LARGE SCALE GENOMIC DNA]</scope>
    <source>
        <strain evidence="5 6">CGMCC 1.15896</strain>
    </source>
</reference>
<evidence type="ECO:0000256" key="1">
    <source>
        <dbReference type="ARBA" id="ARBA00023016"/>
    </source>
</evidence>
<feature type="domain" description="SHSP" evidence="4">
    <location>
        <begin position="26"/>
        <end position="139"/>
    </location>
</feature>
<accession>A0A916R5Z5</accession>
<comment type="caution">
    <text evidence="5">The sequence shown here is derived from an EMBL/GenBank/DDBJ whole genome shotgun (WGS) entry which is preliminary data.</text>
</comment>
<evidence type="ECO:0000256" key="2">
    <source>
        <dbReference type="PROSITE-ProRule" id="PRU00285"/>
    </source>
</evidence>
<dbReference type="SUPFAM" id="SSF49764">
    <property type="entry name" value="HSP20-like chaperones"/>
    <property type="match status" value="1"/>
</dbReference>
<organism evidence="5 6">
    <name type="scientific">Pelagibacterium lentulum</name>
    <dbReference type="NCBI Taxonomy" id="2029865"/>
    <lineage>
        <taxon>Bacteria</taxon>
        <taxon>Pseudomonadati</taxon>
        <taxon>Pseudomonadota</taxon>
        <taxon>Alphaproteobacteria</taxon>
        <taxon>Hyphomicrobiales</taxon>
        <taxon>Devosiaceae</taxon>
        <taxon>Pelagibacterium</taxon>
    </lineage>
</organism>
<dbReference type="PROSITE" id="PS01031">
    <property type="entry name" value="SHSP"/>
    <property type="match status" value="1"/>
</dbReference>
<dbReference type="OrthoDB" id="9810618at2"/>
<evidence type="ECO:0000256" key="3">
    <source>
        <dbReference type="RuleBase" id="RU003616"/>
    </source>
</evidence>
<dbReference type="InterPro" id="IPR008978">
    <property type="entry name" value="HSP20-like_chaperone"/>
</dbReference>
<dbReference type="InterPro" id="IPR002068">
    <property type="entry name" value="A-crystallin/Hsp20_dom"/>
</dbReference>
<evidence type="ECO:0000313" key="6">
    <source>
        <dbReference type="Proteomes" id="UP000596977"/>
    </source>
</evidence>
<dbReference type="Pfam" id="PF00011">
    <property type="entry name" value="HSP20"/>
    <property type="match status" value="1"/>
</dbReference>
<dbReference type="PANTHER" id="PTHR47062:SF1">
    <property type="entry name" value="SMALL HEAT SHOCK PROTEIN IBPA"/>
    <property type="match status" value="1"/>
</dbReference>
<dbReference type="Proteomes" id="UP000596977">
    <property type="component" value="Unassembled WGS sequence"/>
</dbReference>
<dbReference type="Gene3D" id="2.60.40.790">
    <property type="match status" value="1"/>
</dbReference>
<name>A0A916R5Z5_9HYPH</name>
<dbReference type="RefSeq" id="WP_127073493.1">
    <property type="nucleotide sequence ID" value="NZ_BMKB01000001.1"/>
</dbReference>
<dbReference type="CDD" id="cd06470">
    <property type="entry name" value="ACD_IbpA-B_like"/>
    <property type="match status" value="1"/>
</dbReference>
<comment type="similarity">
    <text evidence="2 3">Belongs to the small heat shock protein (HSP20) family.</text>
</comment>
<evidence type="ECO:0000313" key="5">
    <source>
        <dbReference type="EMBL" id="GGA38318.1"/>
    </source>
</evidence>
<protein>
    <submittedName>
        <fullName evidence="5">Heat-shock protein Hsp20</fullName>
    </submittedName>
</protein>
<proteinExistence type="inferred from homology"/>
<dbReference type="EMBL" id="BMKB01000001">
    <property type="protein sequence ID" value="GGA38318.1"/>
    <property type="molecule type" value="Genomic_DNA"/>
</dbReference>
<sequence>MSRISLFSAPFLLGFDAFEERFDRLAKASDGYPPFNIERIANNDGSELFLISVAVAGFARNELEVIAEDNQIIVRGRQTEDGARQYLHRGIAARQFQRTFLMADGMRVEGAELSDGLLVIRVERPIAEPVSRRIEIRTAE</sequence>
<keyword evidence="1" id="KW-0346">Stress response</keyword>